<protein>
    <recommendedName>
        <fullName evidence="3 12">DNA polymerase I</fullName>
        <ecNumber evidence="2 12">2.7.7.7</ecNumber>
    </recommendedName>
</protein>
<evidence type="ECO:0000256" key="9">
    <source>
        <dbReference type="ARBA" id="ARBA00023125"/>
    </source>
</evidence>
<dbReference type="EC" id="2.7.7.7" evidence="2 12"/>
<dbReference type="NCBIfam" id="NF004397">
    <property type="entry name" value="PRK05755.1"/>
    <property type="match status" value="1"/>
</dbReference>
<dbReference type="InterPro" id="IPR036279">
    <property type="entry name" value="5-3_exonuclease_C_sf"/>
</dbReference>
<keyword evidence="18" id="KW-1185">Reference proteome</keyword>
<evidence type="ECO:0000313" key="17">
    <source>
        <dbReference type="EMBL" id="BBD09754.1"/>
    </source>
</evidence>
<evidence type="ECO:0000256" key="7">
    <source>
        <dbReference type="ARBA" id="ARBA00022763"/>
    </source>
</evidence>
<dbReference type="InterPro" id="IPR019760">
    <property type="entry name" value="DNA-dir_DNA_pol_A_CS"/>
</dbReference>
<dbReference type="GO" id="GO:0003887">
    <property type="term" value="F:DNA-directed DNA polymerase activity"/>
    <property type="evidence" value="ECO:0007669"/>
    <property type="project" value="UniProtKB-UniRule"/>
</dbReference>
<dbReference type="InterPro" id="IPR008918">
    <property type="entry name" value="HhH2"/>
</dbReference>
<evidence type="ECO:0000313" key="18">
    <source>
        <dbReference type="Proteomes" id="UP000269883"/>
    </source>
</evidence>
<dbReference type="InterPro" id="IPR029060">
    <property type="entry name" value="PIN-like_dom_sf"/>
</dbReference>
<dbReference type="Gene3D" id="3.30.420.10">
    <property type="entry name" value="Ribonuclease H-like superfamily/Ribonuclease H"/>
    <property type="match status" value="1"/>
</dbReference>
<dbReference type="FunFam" id="1.10.150.20:FF:000003">
    <property type="entry name" value="DNA polymerase I"/>
    <property type="match status" value="1"/>
</dbReference>
<dbReference type="Gene3D" id="3.30.70.370">
    <property type="match status" value="1"/>
</dbReference>
<dbReference type="SUPFAM" id="SSF88723">
    <property type="entry name" value="PIN domain-like"/>
    <property type="match status" value="1"/>
</dbReference>
<dbReference type="SMART" id="SM00279">
    <property type="entry name" value="HhH2"/>
    <property type="match status" value="1"/>
</dbReference>
<dbReference type="SMART" id="SM00475">
    <property type="entry name" value="53EXOc"/>
    <property type="match status" value="1"/>
</dbReference>
<evidence type="ECO:0000256" key="11">
    <source>
        <dbReference type="ARBA" id="ARBA00049244"/>
    </source>
</evidence>
<evidence type="ECO:0000256" key="14">
    <source>
        <dbReference type="SAM" id="MobiDB-lite"/>
    </source>
</evidence>
<dbReference type="Gene3D" id="3.40.50.1010">
    <property type="entry name" value="5'-nuclease"/>
    <property type="match status" value="1"/>
</dbReference>
<keyword evidence="7 13" id="KW-0227">DNA damage</keyword>
<feature type="compositionally biased region" description="Low complexity" evidence="14">
    <location>
        <begin position="302"/>
        <end position="315"/>
    </location>
</feature>
<comment type="function">
    <text evidence="13">In addition to polymerase activity, this DNA polymerase exhibits 5'-3' exonuclease activity.</text>
</comment>
<keyword evidence="4 13" id="KW-0808">Transferase</keyword>
<evidence type="ECO:0000256" key="2">
    <source>
        <dbReference type="ARBA" id="ARBA00012417"/>
    </source>
</evidence>
<dbReference type="GO" id="GO:0008409">
    <property type="term" value="F:5'-3' exonuclease activity"/>
    <property type="evidence" value="ECO:0007669"/>
    <property type="project" value="UniProtKB-UniRule"/>
</dbReference>
<comment type="catalytic activity">
    <reaction evidence="11 13">
        <text>DNA(n) + a 2'-deoxyribonucleoside 5'-triphosphate = DNA(n+1) + diphosphate</text>
        <dbReference type="Rhea" id="RHEA:22508"/>
        <dbReference type="Rhea" id="RHEA-COMP:17339"/>
        <dbReference type="Rhea" id="RHEA-COMP:17340"/>
        <dbReference type="ChEBI" id="CHEBI:33019"/>
        <dbReference type="ChEBI" id="CHEBI:61560"/>
        <dbReference type="ChEBI" id="CHEBI:173112"/>
        <dbReference type="EC" id="2.7.7.7"/>
    </reaction>
</comment>
<dbReference type="InterPro" id="IPR020045">
    <property type="entry name" value="DNA_polI_H3TH"/>
</dbReference>
<evidence type="ECO:0000256" key="5">
    <source>
        <dbReference type="ARBA" id="ARBA00022695"/>
    </source>
</evidence>
<dbReference type="OrthoDB" id="9806424at2"/>
<dbReference type="CDD" id="cd09859">
    <property type="entry name" value="PIN_53EXO"/>
    <property type="match status" value="1"/>
</dbReference>
<dbReference type="GO" id="GO:0003677">
    <property type="term" value="F:DNA binding"/>
    <property type="evidence" value="ECO:0007669"/>
    <property type="project" value="UniProtKB-UniRule"/>
</dbReference>
<dbReference type="Pfam" id="PF02739">
    <property type="entry name" value="5_3_exonuc_N"/>
    <property type="match status" value="1"/>
</dbReference>
<keyword evidence="13" id="KW-0269">Exonuclease</keyword>
<evidence type="ECO:0000256" key="6">
    <source>
        <dbReference type="ARBA" id="ARBA00022705"/>
    </source>
</evidence>
<keyword evidence="6 13" id="KW-0235">DNA replication</keyword>
<feature type="domain" description="DNA-directed DNA polymerase family A palm" evidence="16">
    <location>
        <begin position="678"/>
        <end position="884"/>
    </location>
</feature>
<dbReference type="PROSITE" id="PS00447">
    <property type="entry name" value="DNA_POLYMERASE_A"/>
    <property type="match status" value="1"/>
</dbReference>
<dbReference type="InterPro" id="IPR002298">
    <property type="entry name" value="DNA_polymerase_A"/>
</dbReference>
<dbReference type="InterPro" id="IPR018320">
    <property type="entry name" value="DNA_polymerase_1"/>
</dbReference>
<dbReference type="InterPro" id="IPR043502">
    <property type="entry name" value="DNA/RNA_pol_sf"/>
</dbReference>
<dbReference type="KEGG" id="dfl:DFE_3028"/>
<dbReference type="Pfam" id="PF00476">
    <property type="entry name" value="DNA_pol_A"/>
    <property type="match status" value="1"/>
</dbReference>
<evidence type="ECO:0000256" key="3">
    <source>
        <dbReference type="ARBA" id="ARBA00020311"/>
    </source>
</evidence>
<dbReference type="Gene3D" id="1.20.1060.10">
    <property type="entry name" value="Taq DNA Polymerase, Chain T, domain 4"/>
    <property type="match status" value="1"/>
</dbReference>
<keyword evidence="5 13" id="KW-0548">Nucleotidyltransferase</keyword>
<dbReference type="RefSeq" id="WP_126380776.1">
    <property type="nucleotide sequence ID" value="NZ_AP017378.1"/>
</dbReference>
<dbReference type="PANTHER" id="PTHR10133:SF27">
    <property type="entry name" value="DNA POLYMERASE NU"/>
    <property type="match status" value="1"/>
</dbReference>
<evidence type="ECO:0000256" key="8">
    <source>
        <dbReference type="ARBA" id="ARBA00022932"/>
    </source>
</evidence>
<proteinExistence type="inferred from homology"/>
<dbReference type="InterPro" id="IPR002421">
    <property type="entry name" value="5-3_exonuclease"/>
</dbReference>
<dbReference type="CDD" id="cd08637">
    <property type="entry name" value="DNA_pol_A_pol_I_C"/>
    <property type="match status" value="1"/>
</dbReference>
<dbReference type="GO" id="GO:0006261">
    <property type="term" value="P:DNA-templated DNA replication"/>
    <property type="evidence" value="ECO:0007669"/>
    <property type="project" value="UniProtKB-UniRule"/>
</dbReference>
<dbReference type="AlphaFoldDB" id="A0A2Z6B2K3"/>
<keyword evidence="8 13" id="KW-0239">DNA-directed DNA polymerase</keyword>
<keyword evidence="9 13" id="KW-0238">DNA-binding</keyword>
<dbReference type="PANTHER" id="PTHR10133">
    <property type="entry name" value="DNA POLYMERASE I"/>
    <property type="match status" value="1"/>
</dbReference>
<evidence type="ECO:0000259" key="16">
    <source>
        <dbReference type="SMART" id="SM00482"/>
    </source>
</evidence>
<dbReference type="EMBL" id="AP017378">
    <property type="protein sequence ID" value="BBD09754.1"/>
    <property type="molecule type" value="Genomic_DNA"/>
</dbReference>
<accession>A0A2Z6B2K3</accession>
<gene>
    <name evidence="13" type="primary">polA</name>
    <name evidence="17" type="ORF">DFE_3028</name>
</gene>
<evidence type="ECO:0000256" key="12">
    <source>
        <dbReference type="NCBIfam" id="TIGR00593"/>
    </source>
</evidence>
<dbReference type="SMART" id="SM00482">
    <property type="entry name" value="POLAc"/>
    <property type="match status" value="1"/>
</dbReference>
<dbReference type="CDD" id="cd09898">
    <property type="entry name" value="H3TH_53EXO"/>
    <property type="match status" value="1"/>
</dbReference>
<evidence type="ECO:0000256" key="1">
    <source>
        <dbReference type="ARBA" id="ARBA00007705"/>
    </source>
</evidence>
<evidence type="ECO:0000259" key="15">
    <source>
        <dbReference type="SMART" id="SM00475"/>
    </source>
</evidence>
<dbReference type="Pfam" id="PF01367">
    <property type="entry name" value="5_3_exonuc"/>
    <property type="match status" value="1"/>
</dbReference>
<evidence type="ECO:0000256" key="10">
    <source>
        <dbReference type="ARBA" id="ARBA00023204"/>
    </source>
</evidence>
<name>A0A2Z6B2K3_9BACT</name>
<keyword evidence="10 13" id="KW-0234">DNA repair</keyword>
<feature type="region of interest" description="Disordered" evidence="14">
    <location>
        <begin position="299"/>
        <end position="362"/>
    </location>
</feature>
<reference evidence="17 18" key="1">
    <citation type="journal article" date="2018" name="Sci. Adv.">
        <title>Multi-heme cytochromes provide a pathway for survival in energy-limited environments.</title>
        <authorList>
            <person name="Deng X."/>
            <person name="Dohmae N."/>
            <person name="Nealson K.H."/>
            <person name="Hashimoto K."/>
            <person name="Okamoto A."/>
        </authorList>
    </citation>
    <scope>NUCLEOTIDE SEQUENCE [LARGE SCALE GENOMIC DNA]</scope>
    <source>
        <strain evidence="17 18">IS5</strain>
    </source>
</reference>
<dbReference type="Proteomes" id="UP000269883">
    <property type="component" value="Chromosome"/>
</dbReference>
<dbReference type="PRINTS" id="PR00868">
    <property type="entry name" value="DNAPOLI"/>
</dbReference>
<organism evidence="17 18">
    <name type="scientific">Desulfovibrio ferrophilus</name>
    <dbReference type="NCBI Taxonomy" id="241368"/>
    <lineage>
        <taxon>Bacteria</taxon>
        <taxon>Pseudomonadati</taxon>
        <taxon>Thermodesulfobacteriota</taxon>
        <taxon>Desulfovibrionia</taxon>
        <taxon>Desulfovibrionales</taxon>
        <taxon>Desulfovibrionaceae</taxon>
        <taxon>Desulfovibrio</taxon>
    </lineage>
</organism>
<dbReference type="Gene3D" id="1.10.150.20">
    <property type="entry name" value="5' to 3' exonuclease, C-terminal subdomain"/>
    <property type="match status" value="2"/>
</dbReference>
<evidence type="ECO:0000256" key="13">
    <source>
        <dbReference type="RuleBase" id="RU004460"/>
    </source>
</evidence>
<sequence>MSLKQRLGLDQDPIFLVDGHAFLYRFFYAYQDMRRADGFPTNSLFLFLRMIFGLIRTEQPQYAGFFFDGRGKTFRHDLFESYKAQRPPMPEDLRPQIDPIQQAIRLMGFKVIVSDGNEADDCIASLAARFKNERPVVIVGADKDLKQCLDERVYLWDPGSKADKLTGLAEFREETGMEPDQWPDFQALIGDSADNIPGIPKVGPKTAQKIMADSPTLEDLKQTLIDGGGDFTKAMRKKLQDHIGDAFLYRKLTRLELNACSDTKLEDFSRGQADHDEMLAFLQEYEFRTLLRELPRVVPPTAKASQQGAQAAKPSPGTPDNDHVIAETTSKGEVPQKAPATSQEPSAKAQIKPNAEQTGQTQGTLFDMAPTVATLPEADVHQAANAAALPAMTNLHIGLIPDDGGFYLGIGGEEWHTSIPASELVPMLSTAASIATPDVKALLRENDCWWTIPEDRWFDLGLAAYLLSPEDRNYTWDRLTQRLAPELLDKLVAGQGLTAKALAEAMRDRLSNAGLADLMRDLETPLIPMLGRMEIAGVRIDRDALAGFLKEVTAELNALTEKIYEQAGRPFNMRSSQQLAEILFTDLGLKPRGKTPGGVPSTSFAVLEKIKHEHPIIEDIQAFRKLEKMRSTYLEPLPKAAGPDGRIHTTFNQLTTATGRLSSSGPNMQNIPIRSDMGLRMRACFIAEPDNLLVGADYSQIELRVLAHYSGETTLIEAFRHGQDIHSRTAALLFDTSPEEVSRDQRGNAKTINFGLIYGMGPQKLAAELGIKLAEAKEFIERYFERLSGLKEFYESVEASAREHGFVTTLAGRRRLLPDINSRNKNLQSQARRQAINTLIQGSAADIIKLAMLAADHDEELKRLEARLILQVHDELLLECPADRAEQAASRLEEIMSGVYELAVPLAVDKGIGKNWAEAH</sequence>
<comment type="similarity">
    <text evidence="1 13">Belongs to the DNA polymerase type-A family.</text>
</comment>
<dbReference type="GO" id="GO:0006302">
    <property type="term" value="P:double-strand break repair"/>
    <property type="evidence" value="ECO:0007669"/>
    <property type="project" value="TreeGrafter"/>
</dbReference>
<dbReference type="NCBIfam" id="TIGR00593">
    <property type="entry name" value="pola"/>
    <property type="match status" value="1"/>
</dbReference>
<dbReference type="SUPFAM" id="SSF47807">
    <property type="entry name" value="5' to 3' exonuclease, C-terminal subdomain"/>
    <property type="match status" value="1"/>
</dbReference>
<dbReference type="InterPro" id="IPR036397">
    <property type="entry name" value="RNaseH_sf"/>
</dbReference>
<keyword evidence="13" id="KW-0378">Hydrolase</keyword>
<dbReference type="FunFam" id="1.10.150.20:FF:000002">
    <property type="entry name" value="DNA polymerase I"/>
    <property type="match status" value="1"/>
</dbReference>
<dbReference type="SUPFAM" id="SSF56672">
    <property type="entry name" value="DNA/RNA polymerases"/>
    <property type="match status" value="1"/>
</dbReference>
<feature type="domain" description="5'-3' exonuclease" evidence="15">
    <location>
        <begin position="12"/>
        <end position="271"/>
    </location>
</feature>
<evidence type="ECO:0000256" key="4">
    <source>
        <dbReference type="ARBA" id="ARBA00022679"/>
    </source>
</evidence>
<keyword evidence="13" id="KW-0540">Nuclease</keyword>
<dbReference type="InterPro" id="IPR020046">
    <property type="entry name" value="5-3_exonucl_a-hlix_arch_N"/>
</dbReference>
<dbReference type="InterPro" id="IPR001098">
    <property type="entry name" value="DNA-dir_DNA_pol_A_palm_dom"/>
</dbReference>